<keyword evidence="2" id="KW-1185">Reference proteome</keyword>
<dbReference type="InterPro" id="IPR052949">
    <property type="entry name" value="PA_immunity-related"/>
</dbReference>
<dbReference type="SUPFAM" id="SSF141571">
    <property type="entry name" value="Pentapeptide repeat-like"/>
    <property type="match status" value="1"/>
</dbReference>
<organism evidence="1 2">
    <name type="scientific">Spirosoma utsteinense</name>
    <dbReference type="NCBI Taxonomy" id="2585773"/>
    <lineage>
        <taxon>Bacteria</taxon>
        <taxon>Pseudomonadati</taxon>
        <taxon>Bacteroidota</taxon>
        <taxon>Cytophagia</taxon>
        <taxon>Cytophagales</taxon>
        <taxon>Cytophagaceae</taxon>
        <taxon>Spirosoma</taxon>
    </lineage>
</organism>
<dbReference type="PANTHER" id="PTHR42999">
    <property type="entry name" value="ANTIBIOTIC RESISTANCE PROTEIN MCBG"/>
    <property type="match status" value="1"/>
</dbReference>
<evidence type="ECO:0000313" key="1">
    <source>
        <dbReference type="EMBL" id="MBC3790317.1"/>
    </source>
</evidence>
<dbReference type="Proteomes" id="UP000700732">
    <property type="component" value="Unassembled WGS sequence"/>
</dbReference>
<dbReference type="RefSeq" id="WP_186736164.1">
    <property type="nucleotide sequence ID" value="NZ_VFIA01000004.1"/>
</dbReference>
<dbReference type="Gene3D" id="2.160.20.80">
    <property type="entry name" value="E3 ubiquitin-protein ligase SopA"/>
    <property type="match status" value="1"/>
</dbReference>
<reference evidence="1 2" key="1">
    <citation type="submission" date="2019-06" db="EMBL/GenBank/DDBJ databases">
        <title>Spirosoma utsteinense sp. nov. isolated from Antarctic ice-free soils.</title>
        <authorList>
            <person name="Tahon G."/>
        </authorList>
    </citation>
    <scope>NUCLEOTIDE SEQUENCE [LARGE SCALE GENOMIC DNA]</scope>
    <source>
        <strain evidence="1 2">LMG 31447</strain>
    </source>
</reference>
<dbReference type="Pfam" id="PF13599">
    <property type="entry name" value="Pentapeptide_4"/>
    <property type="match status" value="1"/>
</dbReference>
<dbReference type="EMBL" id="VFIA01000004">
    <property type="protein sequence ID" value="MBC3790317.1"/>
    <property type="molecule type" value="Genomic_DNA"/>
</dbReference>
<sequence>MDFRDQLFDQYADLPAQWARQDFEQCTFKYLDLSKVIFANTNFTNCRFEDCNLGLALLEGTKLDDVVFVASKLNSVNFGQCSAFGFHVDFQGCQLDYASFSNRNLKKTRFVDCTLLEARFINCDLSSAVFKTCNLELAQFASNTLIQTDFSSSYNVSLDPDNNKLKKTKFSLHSLPGLLTKYDIIVN</sequence>
<dbReference type="Pfam" id="PF00805">
    <property type="entry name" value="Pentapeptide"/>
    <property type="match status" value="1"/>
</dbReference>
<protein>
    <recommendedName>
        <fullName evidence="3">Pentapeptide repeat-containing protein</fullName>
    </recommendedName>
</protein>
<evidence type="ECO:0008006" key="3">
    <source>
        <dbReference type="Google" id="ProtNLM"/>
    </source>
</evidence>
<comment type="caution">
    <text evidence="1">The sequence shown here is derived from an EMBL/GenBank/DDBJ whole genome shotgun (WGS) entry which is preliminary data.</text>
</comment>
<proteinExistence type="predicted"/>
<dbReference type="InterPro" id="IPR001646">
    <property type="entry name" value="5peptide_repeat"/>
</dbReference>
<accession>A0ABR6W350</accession>
<name>A0ABR6W350_9BACT</name>
<dbReference type="PANTHER" id="PTHR42999:SF1">
    <property type="entry name" value="PENTAPEPTIDE REPEAT-CONTAINING PROTEIN"/>
    <property type="match status" value="1"/>
</dbReference>
<evidence type="ECO:0000313" key="2">
    <source>
        <dbReference type="Proteomes" id="UP000700732"/>
    </source>
</evidence>
<gene>
    <name evidence="1" type="ORF">FH603_804</name>
</gene>